<keyword evidence="5 18" id="KW-0963">Cytoplasm</keyword>
<comment type="cofactor">
    <cofactor evidence="1 17">
        <name>Zn(2+)</name>
        <dbReference type="ChEBI" id="CHEBI:29105"/>
    </cofactor>
</comment>
<evidence type="ECO:0000256" key="14">
    <source>
        <dbReference type="ARBA" id="ARBA00025049"/>
    </source>
</evidence>
<dbReference type="NCBIfam" id="NF000582">
    <property type="entry name" value="PRK00006.1"/>
    <property type="match status" value="1"/>
</dbReference>
<dbReference type="HAMAP" id="MF_00388">
    <property type="entry name" value="LpxC"/>
    <property type="match status" value="1"/>
</dbReference>
<evidence type="ECO:0000256" key="5">
    <source>
        <dbReference type="ARBA" id="ARBA00022490"/>
    </source>
</evidence>
<dbReference type="HAMAP" id="MF_00406">
    <property type="entry name" value="FabZ"/>
    <property type="match status" value="1"/>
</dbReference>
<dbReference type="InterPro" id="IPR004463">
    <property type="entry name" value="UDP-acyl_GlcNac_deAcase"/>
</dbReference>
<dbReference type="EC" id="3.5.1.108" evidence="17"/>
<reference evidence="19 20" key="1">
    <citation type="submission" date="2020-10" db="EMBL/GenBank/DDBJ databases">
        <title>Connecting structure to function with the recovery of over 1000 high-quality activated sludge metagenome-assembled genomes encoding full-length rRNA genes using long-read sequencing.</title>
        <authorList>
            <person name="Singleton C.M."/>
            <person name="Petriglieri F."/>
            <person name="Kristensen J.M."/>
            <person name="Kirkegaard R.H."/>
            <person name="Michaelsen T.Y."/>
            <person name="Andersen M.H."/>
            <person name="Karst S.M."/>
            <person name="Dueholm M.S."/>
            <person name="Nielsen P.H."/>
            <person name="Albertsen M."/>
        </authorList>
    </citation>
    <scope>NUCLEOTIDE SEQUENCE [LARGE SCALE GENOMIC DNA]</scope>
    <source>
        <strain evidence="19">Ribe_18-Q3-R11-54_BAT3C.373</strain>
    </source>
</reference>
<dbReference type="InterPro" id="IPR013114">
    <property type="entry name" value="FabA_FabZ"/>
</dbReference>
<accession>A0A9D7SB21</accession>
<keyword evidence="6 17" id="KW-0444">Lipid biosynthesis</keyword>
<comment type="similarity">
    <text evidence="17">Belongs to the LpxC family.</text>
</comment>
<feature type="active site" description="Proton donor" evidence="17">
    <location>
        <position position="286"/>
    </location>
</feature>
<evidence type="ECO:0000256" key="9">
    <source>
        <dbReference type="ARBA" id="ARBA00022801"/>
    </source>
</evidence>
<dbReference type="NCBIfam" id="TIGR00325">
    <property type="entry name" value="lpxC"/>
    <property type="match status" value="1"/>
</dbReference>
<feature type="binding site" evidence="17">
    <location>
        <position position="259"/>
    </location>
    <ligand>
        <name>Zn(2+)</name>
        <dbReference type="ChEBI" id="CHEBI:29105"/>
    </ligand>
</feature>
<evidence type="ECO:0000313" key="19">
    <source>
        <dbReference type="EMBL" id="MBK9719355.1"/>
    </source>
</evidence>
<evidence type="ECO:0000256" key="15">
    <source>
        <dbReference type="ARBA" id="ARBA00061221"/>
    </source>
</evidence>
<evidence type="ECO:0000256" key="7">
    <source>
        <dbReference type="ARBA" id="ARBA00022556"/>
    </source>
</evidence>
<comment type="pathway">
    <text evidence="4 17">Glycolipid biosynthesis; lipid IV(A) biosynthesis; lipid IV(A) from (3R)-3-hydroxytetradecanoyl-[acyl-carrier-protein] and UDP-N-acetyl-alpha-D-glucosamine: step 2/6.</text>
</comment>
<evidence type="ECO:0000256" key="3">
    <source>
        <dbReference type="ARBA" id="ARBA00004496"/>
    </source>
</evidence>
<dbReference type="FunFam" id="3.10.129.10:FF:000001">
    <property type="entry name" value="3-hydroxyacyl-[acyl-carrier-protein] dehydratase FabZ"/>
    <property type="match status" value="1"/>
</dbReference>
<dbReference type="InterPro" id="IPR029069">
    <property type="entry name" value="HotDog_dom_sf"/>
</dbReference>
<comment type="function">
    <text evidence="14 18">Involved in unsaturated fatty acids biosynthesis. Catalyzes the dehydration of short chain beta-hydroxyacyl-ACPs and long chain saturated and unsaturated beta-hydroxyacyl-ACPs.</text>
</comment>
<comment type="function">
    <text evidence="2 17">Catalyzes the hydrolysis of UDP-3-O-myristoyl-N-acetylglucosamine to form UDP-3-O-myristoylglucosamine and acetate, the committed step in lipid A biosynthesis.</text>
</comment>
<evidence type="ECO:0000256" key="17">
    <source>
        <dbReference type="HAMAP-Rule" id="MF_00388"/>
    </source>
</evidence>
<evidence type="ECO:0000256" key="10">
    <source>
        <dbReference type="ARBA" id="ARBA00022833"/>
    </source>
</evidence>
<dbReference type="GO" id="GO:0019171">
    <property type="term" value="F:(3R)-hydroxyacyl-[acyl-carrier-protein] dehydratase activity"/>
    <property type="evidence" value="ECO:0007669"/>
    <property type="project" value="UniProtKB-EC"/>
</dbReference>
<keyword evidence="11 17" id="KW-0443">Lipid metabolism</keyword>
<protein>
    <recommendedName>
        <fullName evidence="17 18">Multifunctional fusion protein</fullName>
    </recommendedName>
    <domain>
        <recommendedName>
            <fullName evidence="18">3-hydroxyacyl-[acyl-carrier-protein] dehydratase FabZ</fullName>
            <ecNumber evidence="18">4.2.1.59</ecNumber>
        </recommendedName>
        <alternativeName>
            <fullName evidence="18">(3R)-hydroxymyristoyl-[acyl-carrier-protein] dehydratase</fullName>
        </alternativeName>
        <alternativeName>
            <fullName evidence="18">Beta-hydroxyacyl-ACP dehydratase</fullName>
            <shortName evidence="18">(3R)-hydroxymyristoyl-ACP dehydrase</shortName>
        </alternativeName>
    </domain>
    <domain>
        <recommendedName>
            <fullName evidence="17">UDP-3-O-acyl-N-acetylglucosamine deacetylase</fullName>
            <shortName evidence="17">UDP-3-O-acyl-GlcNAc deacetylase</shortName>
            <ecNumber evidence="17">3.5.1.108</ecNumber>
        </recommendedName>
        <alternativeName>
            <fullName evidence="17">UDP-3-O-[R-3-hydroxymyristoyl]-N-acetylglucosamine deacetylase</fullName>
        </alternativeName>
    </domain>
</protein>
<evidence type="ECO:0000256" key="2">
    <source>
        <dbReference type="ARBA" id="ARBA00002923"/>
    </source>
</evidence>
<comment type="similarity">
    <text evidence="18">Belongs to the thioester dehydratase family. FabZ subfamily.</text>
</comment>
<comment type="caution">
    <text evidence="19">The sequence shown here is derived from an EMBL/GenBank/DDBJ whole genome shotgun (WGS) entry which is preliminary data.</text>
</comment>
<dbReference type="SUPFAM" id="SSF54211">
    <property type="entry name" value="Ribosomal protein S5 domain 2-like"/>
    <property type="match status" value="2"/>
</dbReference>
<evidence type="ECO:0000256" key="12">
    <source>
        <dbReference type="ARBA" id="ARBA00023239"/>
    </source>
</evidence>
<name>A0A9D7SB21_9BACT</name>
<dbReference type="EC" id="4.2.1.59" evidence="18"/>
<dbReference type="Pfam" id="PF07977">
    <property type="entry name" value="FabA"/>
    <property type="match status" value="1"/>
</dbReference>
<dbReference type="PANTHER" id="PTHR33694:SF1">
    <property type="entry name" value="UDP-3-O-ACYL-N-ACETYLGLUCOSAMINE DEACETYLASE 1, MITOCHONDRIAL-RELATED"/>
    <property type="match status" value="1"/>
</dbReference>
<evidence type="ECO:0000256" key="4">
    <source>
        <dbReference type="ARBA" id="ARBA00005002"/>
    </source>
</evidence>
<comment type="subcellular location">
    <subcellularLocation>
        <location evidence="3 18">Cytoplasm</location>
    </subcellularLocation>
</comment>
<keyword evidence="10 17" id="KW-0862">Zinc</keyword>
<evidence type="ECO:0000256" key="18">
    <source>
        <dbReference type="HAMAP-Rule" id="MF_00406"/>
    </source>
</evidence>
<dbReference type="CDD" id="cd01288">
    <property type="entry name" value="FabZ"/>
    <property type="match status" value="1"/>
</dbReference>
<feature type="binding site" evidence="17">
    <location>
        <position position="263"/>
    </location>
    <ligand>
        <name>Zn(2+)</name>
        <dbReference type="ChEBI" id="CHEBI:29105"/>
    </ligand>
</feature>
<dbReference type="Pfam" id="PF03331">
    <property type="entry name" value="LpxC"/>
    <property type="match status" value="2"/>
</dbReference>
<dbReference type="InterPro" id="IPR010084">
    <property type="entry name" value="FabZ"/>
</dbReference>
<dbReference type="Gene3D" id="3.10.129.10">
    <property type="entry name" value="Hotdog Thioesterase"/>
    <property type="match status" value="1"/>
</dbReference>
<dbReference type="InterPro" id="IPR011334">
    <property type="entry name" value="UDP-acyl_GlcNac_deAcase_C"/>
</dbReference>
<dbReference type="GO" id="GO:0103117">
    <property type="term" value="F:UDP-3-O-acyl-N-acetylglucosamine deacetylase activity"/>
    <property type="evidence" value="ECO:0007669"/>
    <property type="project" value="UniProtKB-UniRule"/>
</dbReference>
<dbReference type="Gene3D" id="3.30.1700.10">
    <property type="entry name" value="lpxc deacetylase, domain 2"/>
    <property type="match status" value="1"/>
</dbReference>
<keyword evidence="8 17" id="KW-0479">Metal-binding</keyword>
<dbReference type="AlphaFoldDB" id="A0A9D7SB21"/>
<dbReference type="SUPFAM" id="SSF54637">
    <property type="entry name" value="Thioesterase/thiol ester dehydrase-isomerase"/>
    <property type="match status" value="1"/>
</dbReference>
<keyword evidence="9 17" id="KW-0378">Hydrolase</keyword>
<dbReference type="InterPro" id="IPR015870">
    <property type="entry name" value="UDP-acyl_N-AcGlcN_deAcase_N"/>
</dbReference>
<dbReference type="NCBIfam" id="NF009667">
    <property type="entry name" value="PRK13188.1"/>
    <property type="match status" value="1"/>
</dbReference>
<dbReference type="GO" id="GO:0006633">
    <property type="term" value="P:fatty acid biosynthetic process"/>
    <property type="evidence" value="ECO:0007669"/>
    <property type="project" value="UniProtKB-UniRule"/>
</dbReference>
<evidence type="ECO:0000256" key="13">
    <source>
        <dbReference type="ARBA" id="ARBA00024535"/>
    </source>
</evidence>
<evidence type="ECO:0000256" key="11">
    <source>
        <dbReference type="ARBA" id="ARBA00023098"/>
    </source>
</evidence>
<evidence type="ECO:0000256" key="8">
    <source>
        <dbReference type="ARBA" id="ARBA00022723"/>
    </source>
</evidence>
<dbReference type="Gene3D" id="3.30.230.20">
    <property type="entry name" value="lpxc deacetylase, domain 1"/>
    <property type="match status" value="1"/>
</dbReference>
<dbReference type="GO" id="GO:0005737">
    <property type="term" value="C:cytoplasm"/>
    <property type="evidence" value="ECO:0007669"/>
    <property type="project" value="UniProtKB-SubCell"/>
</dbReference>
<comment type="similarity">
    <text evidence="16">In the C-terminal section; belongs to the thioester dehydratase family.</text>
</comment>
<dbReference type="Proteomes" id="UP000808349">
    <property type="component" value="Unassembled WGS sequence"/>
</dbReference>
<proteinExistence type="inferred from homology"/>
<gene>
    <name evidence="18" type="primary">fabZ</name>
    <name evidence="17" type="synonym">lpxC</name>
    <name evidence="19" type="ORF">IPO85_17950</name>
</gene>
<comment type="catalytic activity">
    <reaction evidence="18">
        <text>a (3R)-hydroxyacyl-[ACP] = a (2E)-enoyl-[ACP] + H2O</text>
        <dbReference type="Rhea" id="RHEA:13097"/>
        <dbReference type="Rhea" id="RHEA-COMP:9925"/>
        <dbReference type="Rhea" id="RHEA-COMP:9945"/>
        <dbReference type="ChEBI" id="CHEBI:15377"/>
        <dbReference type="ChEBI" id="CHEBI:78784"/>
        <dbReference type="ChEBI" id="CHEBI:78827"/>
        <dbReference type="EC" id="4.2.1.59"/>
    </reaction>
</comment>
<keyword evidence="7 17" id="KW-0441">Lipid A biosynthesis</keyword>
<dbReference type="NCBIfam" id="TIGR01750">
    <property type="entry name" value="fabZ"/>
    <property type="match status" value="1"/>
</dbReference>
<dbReference type="GO" id="GO:0016020">
    <property type="term" value="C:membrane"/>
    <property type="evidence" value="ECO:0007669"/>
    <property type="project" value="GOC"/>
</dbReference>
<keyword evidence="12 18" id="KW-0456">Lyase</keyword>
<organism evidence="19 20">
    <name type="scientific">Candidatus Defluviibacterium haderslevense</name>
    <dbReference type="NCBI Taxonomy" id="2981993"/>
    <lineage>
        <taxon>Bacteria</taxon>
        <taxon>Pseudomonadati</taxon>
        <taxon>Bacteroidota</taxon>
        <taxon>Saprospiria</taxon>
        <taxon>Saprospirales</taxon>
        <taxon>Saprospiraceae</taxon>
        <taxon>Candidatus Defluviibacterium</taxon>
    </lineage>
</organism>
<evidence type="ECO:0000313" key="20">
    <source>
        <dbReference type="Proteomes" id="UP000808349"/>
    </source>
</evidence>
<evidence type="ECO:0000256" key="16">
    <source>
        <dbReference type="ARBA" id="ARBA00061355"/>
    </source>
</evidence>
<dbReference type="GO" id="GO:0046872">
    <property type="term" value="F:metal ion binding"/>
    <property type="evidence" value="ECO:0007669"/>
    <property type="project" value="UniProtKB-KW"/>
</dbReference>
<dbReference type="EMBL" id="JADKFW010000019">
    <property type="protein sequence ID" value="MBK9719355.1"/>
    <property type="molecule type" value="Genomic_DNA"/>
</dbReference>
<dbReference type="GO" id="GO:0009245">
    <property type="term" value="P:lipid A biosynthetic process"/>
    <property type="evidence" value="ECO:0007669"/>
    <property type="project" value="UniProtKB-UniRule"/>
</dbReference>
<evidence type="ECO:0000256" key="1">
    <source>
        <dbReference type="ARBA" id="ARBA00001947"/>
    </source>
</evidence>
<feature type="binding site" evidence="17">
    <location>
        <position position="77"/>
    </location>
    <ligand>
        <name>Zn(2+)</name>
        <dbReference type="ChEBI" id="CHEBI:29105"/>
    </ligand>
</feature>
<comment type="similarity">
    <text evidence="15">In the N-terminal section; belongs to the LpxC family.</text>
</comment>
<dbReference type="InterPro" id="IPR020568">
    <property type="entry name" value="Ribosomal_Su5_D2-typ_SF"/>
</dbReference>
<dbReference type="PANTHER" id="PTHR33694">
    <property type="entry name" value="UDP-3-O-ACYL-N-ACETYLGLUCOSAMINE DEACETYLASE 1, MITOCHONDRIAL-RELATED"/>
    <property type="match status" value="1"/>
</dbReference>
<sequence>MNQKTIQKDIQIAGVGLHTGAKVVMTFRPAIENHGIKFRRMDLPDQPYIPADVSKVIATNRGTTLQDGVAQVWTVEHTLSALTGLGIDNVLIELDGPEIPILDGSAIQFVEALQECGIIEQPFEKDYFVISETMSFQDPDTGAEYLAMPSDQFELTTMIDFNSKNLGQQFASLDNIKDYAQQIAPCRTFVFLHELEKLMEQNLIKGGNLDNAIVIVDRLMSQDDLDQLAKKLNKPSVKVEREGVLNTLTLHFSNEPARHKLLDVLGDLTLLGKPILGKIVTKKSGHKSNVEFAKFLKKKMLDQRKLKGIPLYDPDKAPLYNSTQIQQMLPHRYPFLLVDKIIEINNKFVVGVKNVTMNESIFQGHFPGNPVFPGMLLLEALAQTGGVFALAQQDEPHLWDTYFLKVDIAKFRQKVVPGDTLILKMELASPIRRGLVQMIGTAYVGSKLVCEADLTAQIVKRDA</sequence>
<feature type="active site" evidence="18">
    <location>
        <position position="365"/>
    </location>
</feature>
<evidence type="ECO:0000256" key="6">
    <source>
        <dbReference type="ARBA" id="ARBA00022516"/>
    </source>
</evidence>
<comment type="catalytic activity">
    <reaction evidence="13 17">
        <text>a UDP-3-O-[(3R)-3-hydroxyacyl]-N-acetyl-alpha-D-glucosamine + H2O = a UDP-3-O-[(3R)-3-hydroxyacyl]-alpha-D-glucosamine + acetate</text>
        <dbReference type="Rhea" id="RHEA:67816"/>
        <dbReference type="ChEBI" id="CHEBI:15377"/>
        <dbReference type="ChEBI" id="CHEBI:30089"/>
        <dbReference type="ChEBI" id="CHEBI:137740"/>
        <dbReference type="ChEBI" id="CHEBI:173225"/>
        <dbReference type="EC" id="3.5.1.108"/>
    </reaction>
</comment>